<feature type="domain" description="Fe/B12 periplasmic-binding" evidence="6">
    <location>
        <begin position="75"/>
        <end position="335"/>
    </location>
</feature>
<dbReference type="OrthoDB" id="26763at2"/>
<evidence type="ECO:0000313" key="7">
    <source>
        <dbReference type="EMBL" id="GED27512.1"/>
    </source>
</evidence>
<dbReference type="GO" id="GO:0030288">
    <property type="term" value="C:outer membrane-bounded periplasmic space"/>
    <property type="evidence" value="ECO:0007669"/>
    <property type="project" value="TreeGrafter"/>
</dbReference>
<dbReference type="Pfam" id="PF01497">
    <property type="entry name" value="Peripla_BP_2"/>
    <property type="match status" value="1"/>
</dbReference>
<reference evidence="8 9" key="1">
    <citation type="submission" date="2018-10" db="EMBL/GenBank/DDBJ databases">
        <title>Phylogenomics of Brevibacillus.</title>
        <authorList>
            <person name="Dunlap C."/>
        </authorList>
    </citation>
    <scope>NUCLEOTIDE SEQUENCE [LARGE SCALE GENOMIC DNA]</scope>
    <source>
        <strain evidence="8 9">NRRL NRS 1219</strain>
    </source>
</reference>
<dbReference type="RefSeq" id="WP_005832558.1">
    <property type="nucleotide sequence ID" value="NZ_BJOD01000043.1"/>
</dbReference>
<evidence type="ECO:0000313" key="9">
    <source>
        <dbReference type="Proteomes" id="UP000276178"/>
    </source>
</evidence>
<evidence type="ECO:0000256" key="4">
    <source>
        <dbReference type="ARBA" id="ARBA00022729"/>
    </source>
</evidence>
<dbReference type="AlphaFoldDB" id="A0A3M8BDF7"/>
<dbReference type="GO" id="GO:1901678">
    <property type="term" value="P:iron coordination entity transport"/>
    <property type="evidence" value="ECO:0007669"/>
    <property type="project" value="UniProtKB-ARBA"/>
</dbReference>
<comment type="similarity">
    <text evidence="2">Belongs to the bacterial solute-binding protein 8 family.</text>
</comment>
<evidence type="ECO:0000256" key="5">
    <source>
        <dbReference type="SAM" id="SignalP"/>
    </source>
</evidence>
<evidence type="ECO:0000313" key="10">
    <source>
        <dbReference type="Proteomes" id="UP000317180"/>
    </source>
</evidence>
<dbReference type="PROSITE" id="PS50983">
    <property type="entry name" value="FE_B12_PBP"/>
    <property type="match status" value="1"/>
</dbReference>
<accession>A0A3M8BDF7</accession>
<dbReference type="SUPFAM" id="SSF53807">
    <property type="entry name" value="Helical backbone' metal receptor"/>
    <property type="match status" value="1"/>
</dbReference>
<comment type="caution">
    <text evidence="8">The sequence shown here is derived from an EMBL/GenBank/DDBJ whole genome shotgun (WGS) entry which is preliminary data.</text>
</comment>
<organism evidence="8 9">
    <name type="scientific">Brevibacillus agri</name>
    <dbReference type="NCBI Taxonomy" id="51101"/>
    <lineage>
        <taxon>Bacteria</taxon>
        <taxon>Bacillati</taxon>
        <taxon>Bacillota</taxon>
        <taxon>Bacilli</taxon>
        <taxon>Bacillales</taxon>
        <taxon>Paenibacillaceae</taxon>
        <taxon>Brevibacillus</taxon>
    </lineage>
</organism>
<gene>
    <name evidence="7" type="primary">feuA</name>
    <name evidence="7" type="ORF">BAG01nite_36140</name>
    <name evidence="8" type="ORF">EB820_00960</name>
</gene>
<dbReference type="PANTHER" id="PTHR30532:SF10">
    <property type="entry name" value="IRON-UPTAKE SYSTEM-BINDING PROTEIN"/>
    <property type="match status" value="1"/>
</dbReference>
<evidence type="ECO:0000259" key="6">
    <source>
        <dbReference type="PROSITE" id="PS50983"/>
    </source>
</evidence>
<evidence type="ECO:0000256" key="3">
    <source>
        <dbReference type="ARBA" id="ARBA00022448"/>
    </source>
</evidence>
<name>A0A3M8BDF7_9BACL</name>
<dbReference type="Proteomes" id="UP000276178">
    <property type="component" value="Unassembled WGS sequence"/>
</dbReference>
<evidence type="ECO:0000256" key="1">
    <source>
        <dbReference type="ARBA" id="ARBA00004196"/>
    </source>
</evidence>
<proteinExistence type="inferred from homology"/>
<dbReference type="InterPro" id="IPR051313">
    <property type="entry name" value="Bact_iron-sidero_bind"/>
</dbReference>
<keyword evidence="10" id="KW-1185">Reference proteome</keyword>
<evidence type="ECO:0000313" key="8">
    <source>
        <dbReference type="EMBL" id="RNB61436.1"/>
    </source>
</evidence>
<dbReference type="EMBL" id="RHHN01000006">
    <property type="protein sequence ID" value="RNB61436.1"/>
    <property type="molecule type" value="Genomic_DNA"/>
</dbReference>
<feature type="signal peptide" evidence="5">
    <location>
        <begin position="1"/>
        <end position="25"/>
    </location>
</feature>
<dbReference type="GeneID" id="82808854"/>
<dbReference type="PANTHER" id="PTHR30532">
    <property type="entry name" value="IRON III DICITRATE-BINDING PERIPLASMIC PROTEIN"/>
    <property type="match status" value="1"/>
</dbReference>
<keyword evidence="3" id="KW-0813">Transport</keyword>
<protein>
    <submittedName>
        <fullName evidence="8">Iron-hydroxamate ABC transporter substrate-binding protein</fullName>
    </submittedName>
    <submittedName>
        <fullName evidence="7">Iron-uptake system-binding protein</fullName>
    </submittedName>
</protein>
<feature type="chain" id="PRO_5018119189" evidence="5">
    <location>
        <begin position="26"/>
        <end position="335"/>
    </location>
</feature>
<dbReference type="EMBL" id="BJOD01000043">
    <property type="protein sequence ID" value="GED27512.1"/>
    <property type="molecule type" value="Genomic_DNA"/>
</dbReference>
<reference evidence="7 10" key="2">
    <citation type="submission" date="2019-06" db="EMBL/GenBank/DDBJ databases">
        <title>Whole genome shotgun sequence of Brevibacillus agri NBRC 15538.</title>
        <authorList>
            <person name="Hosoyama A."/>
            <person name="Uohara A."/>
            <person name="Ohji S."/>
            <person name="Ichikawa N."/>
        </authorList>
    </citation>
    <scope>NUCLEOTIDE SEQUENCE [LARGE SCALE GENOMIC DNA]</scope>
    <source>
        <strain evidence="7 10">NBRC 15538</strain>
    </source>
</reference>
<comment type="subcellular location">
    <subcellularLocation>
        <location evidence="1">Cell envelope</location>
    </subcellularLocation>
</comment>
<dbReference type="Gene3D" id="3.40.50.1980">
    <property type="entry name" value="Nitrogenase molybdenum iron protein domain"/>
    <property type="match status" value="2"/>
</dbReference>
<dbReference type="PROSITE" id="PS51257">
    <property type="entry name" value="PROKAR_LIPOPROTEIN"/>
    <property type="match status" value="1"/>
</dbReference>
<dbReference type="Proteomes" id="UP000317180">
    <property type="component" value="Unassembled WGS sequence"/>
</dbReference>
<dbReference type="CDD" id="cd01138">
    <property type="entry name" value="FeuA"/>
    <property type="match status" value="1"/>
</dbReference>
<sequence length="335" mass="36051">MKKIYLGFSVAMLAMALTACGGQQAANSNAANNNAAPAATTATAEKPAAEATQAETRTLKYLDKEYTVPSKTERIVITGSMESMEDALVLGVKPVGAISVGGKFPEMFAPVTGEAQSIGEKTQPNLETILSLKPDVILGSSKFPPEMMEKLGKIKTTFPVSHISTNWEANLLLLGELTGKQAEAQKVIEDYKKDVEAAKVQLGDSLKDKKVVVIRVRGGSINIYPEKVFFNPSLYADLGLTAPAEVKAAKAQEVVSLEKFSEINPDYIFVQFSTDENKDNPKALEDLQNNPIWKSINAVKNGKVFVNVVDPLAQGGTAWSKVNFLKAAVEKLSAK</sequence>
<evidence type="ECO:0000256" key="2">
    <source>
        <dbReference type="ARBA" id="ARBA00008814"/>
    </source>
</evidence>
<keyword evidence="4 5" id="KW-0732">Signal</keyword>
<dbReference type="InterPro" id="IPR002491">
    <property type="entry name" value="ABC_transptr_periplasmic_BD"/>
</dbReference>